<name>A0A2A6CPT7_PRIPA</name>
<reference evidence="6" key="1">
    <citation type="journal article" date="2008" name="Nat. Genet.">
        <title>The Pristionchus pacificus genome provides a unique perspective on nematode lifestyle and parasitism.</title>
        <authorList>
            <person name="Dieterich C."/>
            <person name="Clifton S.W."/>
            <person name="Schuster L.N."/>
            <person name="Chinwalla A."/>
            <person name="Delehaunty K."/>
            <person name="Dinkelacker I."/>
            <person name="Fulton L."/>
            <person name="Fulton R."/>
            <person name="Godfrey J."/>
            <person name="Minx P."/>
            <person name="Mitreva M."/>
            <person name="Roeseler W."/>
            <person name="Tian H."/>
            <person name="Witte H."/>
            <person name="Yang S.P."/>
            <person name="Wilson R.K."/>
            <person name="Sommer R.J."/>
        </authorList>
    </citation>
    <scope>NUCLEOTIDE SEQUENCE [LARGE SCALE GENOMIC DNA]</scope>
    <source>
        <strain evidence="6">PS312</strain>
    </source>
</reference>
<dbReference type="PROSITE" id="PS50262">
    <property type="entry name" value="G_PROTEIN_RECEP_F1_2"/>
    <property type="match status" value="1"/>
</dbReference>
<protein>
    <submittedName>
        <fullName evidence="5">G protein-coupled receptor</fullName>
    </submittedName>
</protein>
<evidence type="ECO:0000313" key="6">
    <source>
        <dbReference type="Proteomes" id="UP000005239"/>
    </source>
</evidence>
<accession>A0A2A6CPT7</accession>
<evidence type="ECO:0000256" key="2">
    <source>
        <dbReference type="ARBA" id="ARBA00022692"/>
    </source>
</evidence>
<dbReference type="PANTHER" id="PTHR23360:SF5">
    <property type="entry name" value="G-PROTEIN COUPLED RECEPTORS FAMILY 1 PROFILE DOMAIN-CONTAINING PROTEIN"/>
    <property type="match status" value="1"/>
</dbReference>
<proteinExistence type="predicted"/>
<evidence type="ECO:0000256" key="4">
    <source>
        <dbReference type="ARBA" id="ARBA00023136"/>
    </source>
</evidence>
<dbReference type="Pfam" id="PF10320">
    <property type="entry name" value="7TM_GPCR_Srsx"/>
    <property type="match status" value="1"/>
</dbReference>
<dbReference type="EnsemblMetazoa" id="PPA41578.1">
    <property type="protein sequence ID" value="PPA41578.1"/>
    <property type="gene ID" value="WBGene00279947"/>
</dbReference>
<keyword evidence="6" id="KW-1185">Reference proteome</keyword>
<keyword evidence="2" id="KW-0812">Transmembrane</keyword>
<sequence>MYDRLFLFDASSYIFASKCLYTILVVIASFGVFGNLLLFFIIVRSKSLRSPCNTLIASCAIFDVLHQVIL</sequence>
<evidence type="ECO:0000313" key="5">
    <source>
        <dbReference type="EnsemblMetazoa" id="PPA41578.1"/>
    </source>
</evidence>
<keyword evidence="3" id="KW-1133">Transmembrane helix</keyword>
<dbReference type="AlphaFoldDB" id="A0A2A6CPT7"/>
<dbReference type="InterPro" id="IPR047130">
    <property type="entry name" value="7TM_GPCR_Srsx_nematod"/>
</dbReference>
<dbReference type="Gene3D" id="1.20.1070.10">
    <property type="entry name" value="Rhodopsin 7-helix transmembrane proteins"/>
    <property type="match status" value="1"/>
</dbReference>
<reference evidence="5" key="2">
    <citation type="submission" date="2022-06" db="UniProtKB">
        <authorList>
            <consortium name="EnsemblMetazoa"/>
        </authorList>
    </citation>
    <scope>IDENTIFICATION</scope>
    <source>
        <strain evidence="5">PS312</strain>
    </source>
</reference>
<dbReference type="SUPFAM" id="SSF81321">
    <property type="entry name" value="Family A G protein-coupled receptor-like"/>
    <property type="match status" value="1"/>
</dbReference>
<keyword evidence="4" id="KW-0472">Membrane</keyword>
<accession>A0A8R1Z091</accession>
<comment type="subcellular location">
    <subcellularLocation>
        <location evidence="1">Membrane</location>
    </subcellularLocation>
</comment>
<organism evidence="5 6">
    <name type="scientific">Pristionchus pacificus</name>
    <name type="common">Parasitic nematode worm</name>
    <dbReference type="NCBI Taxonomy" id="54126"/>
    <lineage>
        <taxon>Eukaryota</taxon>
        <taxon>Metazoa</taxon>
        <taxon>Ecdysozoa</taxon>
        <taxon>Nematoda</taxon>
        <taxon>Chromadorea</taxon>
        <taxon>Rhabditida</taxon>
        <taxon>Rhabditina</taxon>
        <taxon>Diplogasteromorpha</taxon>
        <taxon>Diplogasteroidea</taxon>
        <taxon>Neodiplogasteridae</taxon>
        <taxon>Pristionchus</taxon>
    </lineage>
</organism>
<evidence type="ECO:0000256" key="3">
    <source>
        <dbReference type="ARBA" id="ARBA00022989"/>
    </source>
</evidence>
<dbReference type="InterPro" id="IPR017452">
    <property type="entry name" value="GPCR_Rhodpsn_7TM"/>
</dbReference>
<dbReference type="OrthoDB" id="5864694at2759"/>
<dbReference type="GO" id="GO:0016020">
    <property type="term" value="C:membrane"/>
    <property type="evidence" value="ECO:0007669"/>
    <property type="project" value="UniProtKB-SubCell"/>
</dbReference>
<dbReference type="Proteomes" id="UP000005239">
    <property type="component" value="Unassembled WGS sequence"/>
</dbReference>
<dbReference type="PANTHER" id="PTHR23360">
    <property type="entry name" value="G-PROTEIN COUPLED RECEPTORS FAMILY 1 PROFILE DOMAIN-CONTAINING PROTEIN-RELATED"/>
    <property type="match status" value="1"/>
</dbReference>
<dbReference type="InterPro" id="IPR019424">
    <property type="entry name" value="7TM_GPCR_Srsx"/>
</dbReference>
<gene>
    <name evidence="5" type="primary">WBGene00279947</name>
</gene>
<evidence type="ECO:0000256" key="1">
    <source>
        <dbReference type="ARBA" id="ARBA00004370"/>
    </source>
</evidence>